<dbReference type="InterPro" id="IPR051046">
    <property type="entry name" value="MurCDEF_CellWall_CoF430Synth"/>
</dbReference>
<feature type="binding site" evidence="10">
    <location>
        <begin position="126"/>
        <end position="132"/>
    </location>
    <ligand>
        <name>ATP</name>
        <dbReference type="ChEBI" id="CHEBI:30616"/>
    </ligand>
</feature>
<dbReference type="GO" id="GO:0005737">
    <property type="term" value="C:cytoplasm"/>
    <property type="evidence" value="ECO:0007669"/>
    <property type="project" value="UniProtKB-SubCell"/>
</dbReference>
<sequence length="469" mass="52002">MKDFSVDFIINACNGTLLTDYADGSEINNTEKNKLKSIKINDFCINSKNAGINSLFIPIVGARNDAHDFINDVYERGCRLTLTQRKDIRLIKGMNYIYVENTVKALQDIAKAHRKNLKLTLIGITGSVGKTTTKEMLWYALSSAKKVFKTPANHNSQIGVPLTLLEIDESYDIGVIELGISEPGEMEKIASLVMPDSAIITNIGNTHILALKSKEGIRDEKFKIMVGMAEGSVIFLNADSDILKKSDVYKGIKKEYYSGRKKCGYYADEVVIRSGLAHFKAHIGDETVEVSLNVYGRHQVSNAVVCLAAAAHYGIDLRSAASKISEFTGFKHRQQIYCRSGITIIDDTYNASPESMKAALDILKDIECSGKKVAVLADMKELGEDAEKMHRDIGRYLVENNIADTILTYGELAFYIFDEAESLKPDIGGETFYDFESLKKGVENTLKNKDAVLFKGSNSMALFRLLENA</sequence>
<dbReference type="InterPro" id="IPR004101">
    <property type="entry name" value="Mur_ligase_C"/>
</dbReference>
<keyword evidence="8 10" id="KW-0131">Cell cycle</keyword>
<dbReference type="InterPro" id="IPR013221">
    <property type="entry name" value="Mur_ligase_cen"/>
</dbReference>
<evidence type="ECO:0000256" key="4">
    <source>
        <dbReference type="ARBA" id="ARBA00022741"/>
    </source>
</evidence>
<dbReference type="GO" id="GO:0005524">
    <property type="term" value="F:ATP binding"/>
    <property type="evidence" value="ECO:0007669"/>
    <property type="project" value="UniProtKB-UniRule"/>
</dbReference>
<feature type="domain" description="Mur ligase C-terminal" evidence="12">
    <location>
        <begin position="332"/>
        <end position="457"/>
    </location>
</feature>
<dbReference type="Pfam" id="PF02875">
    <property type="entry name" value="Mur_ligase_C"/>
    <property type="match status" value="1"/>
</dbReference>
<keyword evidence="3 10" id="KW-0132">Cell division</keyword>
<dbReference type="HAMAP" id="MF_02019">
    <property type="entry name" value="MurF"/>
    <property type="match status" value="1"/>
</dbReference>
<evidence type="ECO:0000313" key="15">
    <source>
        <dbReference type="Proteomes" id="UP000003011"/>
    </source>
</evidence>
<dbReference type="GO" id="GO:0008360">
    <property type="term" value="P:regulation of cell shape"/>
    <property type="evidence" value="ECO:0007669"/>
    <property type="project" value="UniProtKB-KW"/>
</dbReference>
<dbReference type="PATRIC" id="fig|679200.3.peg.955"/>
<dbReference type="EMBL" id="ACZL01000015">
    <property type="protein sequence ID" value="EHI55862.1"/>
    <property type="molecule type" value="Genomic_DNA"/>
</dbReference>
<evidence type="ECO:0000256" key="11">
    <source>
        <dbReference type="RuleBase" id="RU004136"/>
    </source>
</evidence>
<evidence type="ECO:0000256" key="8">
    <source>
        <dbReference type="ARBA" id="ARBA00023306"/>
    </source>
</evidence>
<evidence type="ECO:0000256" key="9">
    <source>
        <dbReference type="ARBA" id="ARBA00023316"/>
    </source>
</evidence>
<dbReference type="STRING" id="679200.HMPREF9333_00905"/>
<dbReference type="InterPro" id="IPR036565">
    <property type="entry name" value="Mur-like_cat_sf"/>
</dbReference>
<evidence type="ECO:0000256" key="7">
    <source>
        <dbReference type="ARBA" id="ARBA00022984"/>
    </source>
</evidence>
<comment type="catalytic activity">
    <reaction evidence="10 11">
        <text>D-alanyl-D-alanine + UDP-N-acetyl-alpha-D-muramoyl-L-alanyl-gamma-D-glutamyl-meso-2,6-diaminopimelate + ATP = UDP-N-acetyl-alpha-D-muramoyl-L-alanyl-gamma-D-glutamyl-meso-2,6-diaminopimeloyl-D-alanyl-D-alanine + ADP + phosphate + H(+)</text>
        <dbReference type="Rhea" id="RHEA:28374"/>
        <dbReference type="ChEBI" id="CHEBI:15378"/>
        <dbReference type="ChEBI" id="CHEBI:30616"/>
        <dbReference type="ChEBI" id="CHEBI:43474"/>
        <dbReference type="ChEBI" id="CHEBI:57822"/>
        <dbReference type="ChEBI" id="CHEBI:61386"/>
        <dbReference type="ChEBI" id="CHEBI:83905"/>
        <dbReference type="ChEBI" id="CHEBI:456216"/>
        <dbReference type="EC" id="6.3.2.10"/>
    </reaction>
</comment>
<dbReference type="InterPro" id="IPR005863">
    <property type="entry name" value="UDP-N-AcMur_synth"/>
</dbReference>
<keyword evidence="1 10" id="KW-0963">Cytoplasm</keyword>
<dbReference type="UniPathway" id="UPA00219"/>
<evidence type="ECO:0000256" key="3">
    <source>
        <dbReference type="ARBA" id="ARBA00022618"/>
    </source>
</evidence>
<name>G5GH65_9FIRM</name>
<dbReference type="Gene3D" id="3.40.1390.10">
    <property type="entry name" value="MurE/MurF, N-terminal domain"/>
    <property type="match status" value="1"/>
</dbReference>
<dbReference type="Proteomes" id="UP000003011">
    <property type="component" value="Unassembled WGS sequence"/>
</dbReference>
<dbReference type="InterPro" id="IPR035911">
    <property type="entry name" value="MurE/MurF_N"/>
</dbReference>
<dbReference type="PANTHER" id="PTHR43024:SF1">
    <property type="entry name" value="UDP-N-ACETYLMURAMOYL-TRIPEPTIDE--D-ALANYL-D-ALANINE LIGASE"/>
    <property type="match status" value="1"/>
</dbReference>
<dbReference type="HOGENOM" id="CLU_031507_1_2_9"/>
<gene>
    <name evidence="10" type="primary">murF</name>
    <name evidence="14" type="ORF">HMPREF9333_00905</name>
</gene>
<keyword evidence="2 10" id="KW-0436">Ligase</keyword>
<dbReference type="EC" id="6.3.2.10" evidence="10 11"/>
<dbReference type="GO" id="GO:0009252">
    <property type="term" value="P:peptidoglycan biosynthetic process"/>
    <property type="evidence" value="ECO:0007669"/>
    <property type="project" value="UniProtKB-UniRule"/>
</dbReference>
<dbReference type="PANTHER" id="PTHR43024">
    <property type="entry name" value="UDP-N-ACETYLMURAMOYL-TRIPEPTIDE--D-ALANYL-D-ALANINE LIGASE"/>
    <property type="match status" value="1"/>
</dbReference>
<comment type="function">
    <text evidence="10 11">Involved in cell wall formation. Catalyzes the final step in the synthesis of UDP-N-acetylmuramoyl-pentapeptide, the precursor of murein.</text>
</comment>
<dbReference type="Pfam" id="PF08245">
    <property type="entry name" value="Mur_ligase_M"/>
    <property type="match status" value="1"/>
</dbReference>
<evidence type="ECO:0000259" key="12">
    <source>
        <dbReference type="Pfam" id="PF02875"/>
    </source>
</evidence>
<evidence type="ECO:0000256" key="5">
    <source>
        <dbReference type="ARBA" id="ARBA00022840"/>
    </source>
</evidence>
<dbReference type="SUPFAM" id="SSF63418">
    <property type="entry name" value="MurE/MurF N-terminal domain"/>
    <property type="match status" value="1"/>
</dbReference>
<comment type="pathway">
    <text evidence="10 11">Cell wall biogenesis; peptidoglycan biosynthesis.</text>
</comment>
<evidence type="ECO:0000313" key="14">
    <source>
        <dbReference type="EMBL" id="EHI55862.1"/>
    </source>
</evidence>
<dbReference type="AlphaFoldDB" id="G5GH65"/>
<feature type="domain" description="Mur ligase central" evidence="13">
    <location>
        <begin position="124"/>
        <end position="310"/>
    </location>
</feature>
<keyword evidence="6 10" id="KW-0133">Cell shape</keyword>
<comment type="caution">
    <text evidence="14">The sequence shown here is derived from an EMBL/GenBank/DDBJ whole genome shotgun (WGS) entry which is preliminary data.</text>
</comment>
<keyword evidence="7 10" id="KW-0573">Peptidoglycan synthesis</keyword>
<dbReference type="RefSeq" id="WP_005540208.1">
    <property type="nucleotide sequence ID" value="NZ_JH378831.1"/>
</dbReference>
<organism evidence="14 15">
    <name type="scientific">Johnsonella ignava ATCC 51276</name>
    <dbReference type="NCBI Taxonomy" id="679200"/>
    <lineage>
        <taxon>Bacteria</taxon>
        <taxon>Bacillati</taxon>
        <taxon>Bacillota</taxon>
        <taxon>Clostridia</taxon>
        <taxon>Lachnospirales</taxon>
        <taxon>Lachnospiraceae</taxon>
        <taxon>Johnsonella</taxon>
    </lineage>
</organism>
<reference evidence="14 15" key="1">
    <citation type="submission" date="2011-08" db="EMBL/GenBank/DDBJ databases">
        <title>The Genome Sequence of Johnsonella ignava ATCC 51276.</title>
        <authorList>
            <consortium name="The Broad Institute Genome Sequencing Platform"/>
            <person name="Earl A."/>
            <person name="Ward D."/>
            <person name="Feldgarden M."/>
            <person name="Gevers D."/>
            <person name="Izard J."/>
            <person name="Blanton J.M."/>
            <person name="Baranova O.V."/>
            <person name="Dewhirst F.E."/>
            <person name="Young S.K."/>
            <person name="Zeng Q."/>
            <person name="Gargeya S."/>
            <person name="Fitzgerald M."/>
            <person name="Haas B."/>
            <person name="Abouelleil A."/>
            <person name="Alvarado L."/>
            <person name="Arachchi H.M."/>
            <person name="Berlin A."/>
            <person name="Brown A."/>
            <person name="Chapman S.B."/>
            <person name="Chen Z."/>
            <person name="Dunbar C."/>
            <person name="Freedman E."/>
            <person name="Gearin G."/>
            <person name="Gellesch M."/>
            <person name="Goldberg J."/>
            <person name="Griggs A."/>
            <person name="Gujja S."/>
            <person name="Heiman D."/>
            <person name="Howarth C."/>
            <person name="Larson L."/>
            <person name="Lui A."/>
            <person name="MacDonald P.J.P."/>
            <person name="Montmayeur A."/>
            <person name="Murphy C."/>
            <person name="Neiman D."/>
            <person name="Pearson M."/>
            <person name="Priest M."/>
            <person name="Roberts A."/>
            <person name="Saif S."/>
            <person name="Shea T."/>
            <person name="Shenoy N."/>
            <person name="Sisk P."/>
            <person name="Stolte C."/>
            <person name="Sykes S."/>
            <person name="Wortman J."/>
            <person name="Nusbaum C."/>
            <person name="Birren B."/>
        </authorList>
    </citation>
    <scope>NUCLEOTIDE SEQUENCE [LARGE SCALE GENOMIC DNA]</scope>
    <source>
        <strain evidence="14 15">ATCC 51276</strain>
    </source>
</reference>
<evidence type="ECO:0000256" key="10">
    <source>
        <dbReference type="HAMAP-Rule" id="MF_02019"/>
    </source>
</evidence>
<dbReference type="OrthoDB" id="9801978at2"/>
<dbReference type="SUPFAM" id="SSF53244">
    <property type="entry name" value="MurD-like peptide ligases, peptide-binding domain"/>
    <property type="match status" value="1"/>
</dbReference>
<dbReference type="InterPro" id="IPR036615">
    <property type="entry name" value="Mur_ligase_C_dom_sf"/>
</dbReference>
<dbReference type="NCBIfam" id="TIGR01143">
    <property type="entry name" value="murF"/>
    <property type="match status" value="1"/>
</dbReference>
<dbReference type="SUPFAM" id="SSF53623">
    <property type="entry name" value="MurD-like peptide ligases, catalytic domain"/>
    <property type="match status" value="1"/>
</dbReference>
<comment type="similarity">
    <text evidence="10">Belongs to the MurCDEF family. MurF subfamily.</text>
</comment>
<keyword evidence="15" id="KW-1185">Reference proteome</keyword>
<accession>G5GH65</accession>
<comment type="subcellular location">
    <subcellularLocation>
        <location evidence="10 11">Cytoplasm</location>
    </subcellularLocation>
</comment>
<dbReference type="GO" id="GO:0008766">
    <property type="term" value="F:UDP-N-acetylmuramoylalanyl-D-glutamyl-2,6-diaminopimelate-D-alanyl-D-alanine ligase activity"/>
    <property type="evidence" value="ECO:0007669"/>
    <property type="project" value="RHEA"/>
</dbReference>
<dbReference type="GO" id="GO:0071555">
    <property type="term" value="P:cell wall organization"/>
    <property type="evidence" value="ECO:0007669"/>
    <property type="project" value="UniProtKB-KW"/>
</dbReference>
<keyword evidence="5 10" id="KW-0067">ATP-binding</keyword>
<dbReference type="GO" id="GO:0047480">
    <property type="term" value="F:UDP-N-acetylmuramoyl-tripeptide-D-alanyl-D-alanine ligase activity"/>
    <property type="evidence" value="ECO:0007669"/>
    <property type="project" value="UniProtKB-UniRule"/>
</dbReference>
<dbReference type="Gene3D" id="3.90.190.20">
    <property type="entry name" value="Mur ligase, C-terminal domain"/>
    <property type="match status" value="1"/>
</dbReference>
<keyword evidence="4 10" id="KW-0547">Nucleotide-binding</keyword>
<evidence type="ECO:0000256" key="2">
    <source>
        <dbReference type="ARBA" id="ARBA00022598"/>
    </source>
</evidence>
<dbReference type="Gene3D" id="3.40.1190.10">
    <property type="entry name" value="Mur-like, catalytic domain"/>
    <property type="match status" value="1"/>
</dbReference>
<keyword evidence="9 10" id="KW-0961">Cell wall biogenesis/degradation</keyword>
<evidence type="ECO:0000256" key="1">
    <source>
        <dbReference type="ARBA" id="ARBA00022490"/>
    </source>
</evidence>
<protein>
    <recommendedName>
        <fullName evidence="10 11">UDP-N-acetylmuramoyl-tripeptide--D-alanyl-D-alanine ligase</fullName>
        <ecNumber evidence="10 11">6.3.2.10</ecNumber>
    </recommendedName>
    <alternativeName>
        <fullName evidence="10">D-alanyl-D-alanine-adding enzyme</fullName>
    </alternativeName>
</protein>
<evidence type="ECO:0000256" key="6">
    <source>
        <dbReference type="ARBA" id="ARBA00022960"/>
    </source>
</evidence>
<proteinExistence type="inferred from homology"/>
<dbReference type="GO" id="GO:0051301">
    <property type="term" value="P:cell division"/>
    <property type="evidence" value="ECO:0007669"/>
    <property type="project" value="UniProtKB-KW"/>
</dbReference>
<dbReference type="eggNOG" id="COG0770">
    <property type="taxonomic scope" value="Bacteria"/>
</dbReference>
<evidence type="ECO:0000259" key="13">
    <source>
        <dbReference type="Pfam" id="PF08245"/>
    </source>
</evidence>